<evidence type="ECO:0000313" key="1">
    <source>
        <dbReference type="EMBL" id="MBR0560081.1"/>
    </source>
</evidence>
<dbReference type="Proteomes" id="UP000677812">
    <property type="component" value="Unassembled WGS sequence"/>
</dbReference>
<accession>A0ABS5E848</accession>
<protein>
    <submittedName>
        <fullName evidence="1">Uncharacterized protein</fullName>
    </submittedName>
</protein>
<reference evidence="1 2" key="1">
    <citation type="submission" date="2021-04" db="EMBL/GenBank/DDBJ databases">
        <title>The complete genome sequence of Neokomagataea sp. TBRC 2177.</title>
        <authorList>
            <person name="Charoenyingcharoen P."/>
            <person name="Yukphan P."/>
        </authorList>
    </citation>
    <scope>NUCLEOTIDE SEQUENCE [LARGE SCALE GENOMIC DNA]</scope>
    <source>
        <strain evidence="1 2">TBRC 2177</strain>
    </source>
</reference>
<organism evidence="1 2">
    <name type="scientific">Neokomagataea anthophila</name>
    <dbReference type="NCBI Taxonomy" id="2826925"/>
    <lineage>
        <taxon>Bacteria</taxon>
        <taxon>Pseudomonadati</taxon>
        <taxon>Pseudomonadota</taxon>
        <taxon>Alphaproteobacteria</taxon>
        <taxon>Acetobacterales</taxon>
        <taxon>Acetobacteraceae</taxon>
        <taxon>Neokomagataea</taxon>
    </lineage>
</organism>
<name>A0ABS5E848_9PROT</name>
<dbReference type="EMBL" id="JAGRQH010000005">
    <property type="protein sequence ID" value="MBR0560081.1"/>
    <property type="molecule type" value="Genomic_DNA"/>
</dbReference>
<comment type="caution">
    <text evidence="1">The sequence shown here is derived from an EMBL/GenBank/DDBJ whole genome shotgun (WGS) entry which is preliminary data.</text>
</comment>
<evidence type="ECO:0000313" key="2">
    <source>
        <dbReference type="Proteomes" id="UP000677812"/>
    </source>
</evidence>
<gene>
    <name evidence="1" type="ORF">KB213_08445</name>
</gene>
<keyword evidence="2" id="KW-1185">Reference proteome</keyword>
<proteinExistence type="predicted"/>
<sequence length="46" mass="5231">MTPAPHLSGYDPTTIWQTLERLRREYPAVECDDVPAAWAVSDEREG</sequence>
<dbReference type="RefSeq" id="WP_211682173.1">
    <property type="nucleotide sequence ID" value="NZ_JAGRQH010000005.1"/>
</dbReference>